<dbReference type="RefSeq" id="WP_137735757.1">
    <property type="nucleotide sequence ID" value="NZ_BJCL01000024.1"/>
</dbReference>
<proteinExistence type="predicted"/>
<reference evidence="3" key="1">
    <citation type="submission" date="2019-03" db="EMBL/GenBank/DDBJ databases">
        <title>Aquabacterium pictum sp.nov., the first bacteriochlorophyll a-containing freshwater bacterium in the genus Aquabacterium of the class Betaproteobacteria.</title>
        <authorList>
            <person name="Hirose S."/>
            <person name="Tank M."/>
            <person name="Hara E."/>
            <person name="Tamaki H."/>
            <person name="Takaichi S."/>
            <person name="Haruta S."/>
            <person name="Hanada S."/>
        </authorList>
    </citation>
    <scope>NUCLEOTIDE SEQUENCE [LARGE SCALE GENOMIC DNA]</scope>
    <source>
        <strain evidence="3">W35</strain>
    </source>
</reference>
<feature type="region of interest" description="Disordered" evidence="1">
    <location>
        <begin position="67"/>
        <end position="240"/>
    </location>
</feature>
<comment type="caution">
    <text evidence="2">The sequence shown here is derived from an EMBL/GenBank/DDBJ whole genome shotgun (WGS) entry which is preliminary data.</text>
</comment>
<gene>
    <name evidence="2" type="ORF">AQPW35_51410</name>
</gene>
<accession>A0A480AYL8</accession>
<sequence>MADPKDGKSFFRKVVRFVANPATEWSEAATRPDETQELEKSELKAMVERKRRNDFVRKRELDTLRKLRRDGLSPEQLAALGGSSKVDDSEVRLSDNPGGARADVGVKAKIDEIEQQMVGEQVPREAPMRQRPAPRRTPLAPQQPTDFYSAPTEPVAFEGSKPLPTGAVSPLRQPPPVALAPAPAPTLPTLPDSVFPPVAPPPRTAAGATQRTPPPGIVSTWAPAAKSAPATRPATDLPLSDLSTVPLGGIGLPRSDSGFDPNSRFAVEVNEVVHDPELDEAVISFANADFNQCEQALTALCRPNAVRAGHAETWLVLFDLYRATGQQQKFENLSLEFANRFDRSSPQWYSLPRRVADASADERPDTRGIKGDIGWVSPAVLDVEAVSRLRSSTLQLPLPWVLDWSALEVVEAEAAAHLQVLFRQWAPQPIDMRWIDADRLLQALQEAAPTGVRDADPSFWMVRLEALRLANRPDQFDETAIDYCVTYEVSPPSWERARCQVRAASATNSTTTPTMSIVSEVHSSFLESALLDDGHAGQQVATVELSGQLAGDIGGILQQLDRQLGTATLVHVSCARLIRVDFIAAGDLLNWVLAKQSENRGITFVDAHRLVALFFGAMGINEHARVQVPRD</sequence>
<organism evidence="2 3">
    <name type="scientific">Pseudaquabacterium pictum</name>
    <dbReference type="NCBI Taxonomy" id="2315236"/>
    <lineage>
        <taxon>Bacteria</taxon>
        <taxon>Pseudomonadati</taxon>
        <taxon>Pseudomonadota</taxon>
        <taxon>Betaproteobacteria</taxon>
        <taxon>Burkholderiales</taxon>
        <taxon>Sphaerotilaceae</taxon>
        <taxon>Pseudaquabacterium</taxon>
    </lineage>
</organism>
<evidence type="ECO:0000313" key="2">
    <source>
        <dbReference type="EMBL" id="GCL66060.1"/>
    </source>
</evidence>
<keyword evidence="3" id="KW-1185">Reference proteome</keyword>
<dbReference type="Proteomes" id="UP000301751">
    <property type="component" value="Unassembled WGS sequence"/>
</dbReference>
<dbReference type="AlphaFoldDB" id="A0A480AYL8"/>
<dbReference type="EMBL" id="BJCL01000024">
    <property type="protein sequence ID" value="GCL66060.1"/>
    <property type="molecule type" value="Genomic_DNA"/>
</dbReference>
<protein>
    <recommendedName>
        <fullName evidence="4">STAS domain-containing protein</fullName>
    </recommendedName>
</protein>
<name>A0A480AYL8_9BURK</name>
<evidence type="ECO:0008006" key="4">
    <source>
        <dbReference type="Google" id="ProtNLM"/>
    </source>
</evidence>
<dbReference type="OrthoDB" id="5298269at2"/>
<feature type="compositionally biased region" description="Pro residues" evidence="1">
    <location>
        <begin position="172"/>
        <end position="188"/>
    </location>
</feature>
<evidence type="ECO:0000313" key="3">
    <source>
        <dbReference type="Proteomes" id="UP000301751"/>
    </source>
</evidence>
<evidence type="ECO:0000256" key="1">
    <source>
        <dbReference type="SAM" id="MobiDB-lite"/>
    </source>
</evidence>